<dbReference type="InterPro" id="IPR027417">
    <property type="entry name" value="P-loop_NTPase"/>
</dbReference>
<dbReference type="InterPro" id="IPR003593">
    <property type="entry name" value="AAA+_ATPase"/>
</dbReference>
<dbReference type="GO" id="GO:0016887">
    <property type="term" value="F:ATP hydrolysis activity"/>
    <property type="evidence" value="ECO:0007669"/>
    <property type="project" value="InterPro"/>
</dbReference>
<evidence type="ECO:0000256" key="5">
    <source>
        <dbReference type="ARBA" id="ARBA00022840"/>
    </source>
</evidence>
<feature type="transmembrane region" description="Helical" evidence="9">
    <location>
        <begin position="298"/>
        <end position="324"/>
    </location>
</feature>
<keyword evidence="5" id="KW-0067">ATP-binding</keyword>
<feature type="transmembrane region" description="Helical" evidence="9">
    <location>
        <begin position="785"/>
        <end position="806"/>
    </location>
</feature>
<comment type="subcellular location">
    <subcellularLocation>
        <location evidence="1">Membrane</location>
        <topology evidence="1">Multi-pass membrane protein</topology>
    </subcellularLocation>
</comment>
<dbReference type="InterPro" id="IPR017871">
    <property type="entry name" value="ABC_transporter-like_CS"/>
</dbReference>
<dbReference type="PROSITE" id="PS50026">
    <property type="entry name" value="EGF_3"/>
    <property type="match status" value="1"/>
</dbReference>
<feature type="transmembrane region" description="Helical" evidence="9">
    <location>
        <begin position="707"/>
        <end position="729"/>
    </location>
</feature>
<reference evidence="12" key="1">
    <citation type="submission" date="2015-04" db="EMBL/GenBank/DDBJ databases">
        <title>The genome sequence of the plant pathogenic Rhizarian Plasmodiophora brassicae reveals insights in its biotrophic life cycle and the origin of chitin synthesis.</title>
        <authorList>
            <person name="Schwelm A."/>
            <person name="Fogelqvist J."/>
            <person name="Knaust A."/>
            <person name="Julke S."/>
            <person name="Lilja T."/>
            <person name="Dhandapani V."/>
            <person name="Bonilla-Rosso G."/>
            <person name="Karlsson M."/>
            <person name="Shevchenko A."/>
            <person name="Choi S.R."/>
            <person name="Kim H.G."/>
            <person name="Park J.Y."/>
            <person name="Lim Y.P."/>
            <person name="Ludwig-Muller J."/>
            <person name="Dixelius C."/>
        </authorList>
    </citation>
    <scope>NUCLEOTIDE SEQUENCE</scope>
    <source>
        <tissue evidence="12">Potato root galls</tissue>
    </source>
</reference>
<keyword evidence="8" id="KW-0245">EGF-like domain</keyword>
<dbReference type="InterPro" id="IPR050352">
    <property type="entry name" value="ABCG_transporters"/>
</dbReference>
<dbReference type="GO" id="GO:0140359">
    <property type="term" value="F:ABC-type transporter activity"/>
    <property type="evidence" value="ECO:0007669"/>
    <property type="project" value="InterPro"/>
</dbReference>
<organism evidence="12">
    <name type="scientific">Spongospora subterranea</name>
    <dbReference type="NCBI Taxonomy" id="70186"/>
    <lineage>
        <taxon>Eukaryota</taxon>
        <taxon>Sar</taxon>
        <taxon>Rhizaria</taxon>
        <taxon>Endomyxa</taxon>
        <taxon>Phytomyxea</taxon>
        <taxon>Plasmodiophorida</taxon>
        <taxon>Plasmodiophoridae</taxon>
        <taxon>Spongospora</taxon>
    </lineage>
</organism>
<feature type="disulfide bond" evidence="8">
    <location>
        <begin position="85"/>
        <end position="94"/>
    </location>
</feature>
<dbReference type="PROSITE" id="PS01186">
    <property type="entry name" value="EGF_2"/>
    <property type="match status" value="1"/>
</dbReference>
<evidence type="ECO:0000256" key="1">
    <source>
        <dbReference type="ARBA" id="ARBA00004141"/>
    </source>
</evidence>
<dbReference type="AlphaFoldDB" id="A0A0H5RBP4"/>
<dbReference type="InterPro" id="IPR013525">
    <property type="entry name" value="ABC2_TM"/>
</dbReference>
<evidence type="ECO:0008006" key="13">
    <source>
        <dbReference type="Google" id="ProtNLM"/>
    </source>
</evidence>
<evidence type="ECO:0000256" key="3">
    <source>
        <dbReference type="ARBA" id="ARBA00022692"/>
    </source>
</evidence>
<dbReference type="Pfam" id="PF00005">
    <property type="entry name" value="ABC_tran"/>
    <property type="match status" value="1"/>
</dbReference>
<keyword evidence="7 9" id="KW-0472">Membrane</keyword>
<dbReference type="PROSITE" id="PS00022">
    <property type="entry name" value="EGF_1"/>
    <property type="match status" value="1"/>
</dbReference>
<sequence length="945" mass="104125">MTRLTSSNISLVRIYDTLSSPSMRLMICLMIAIALITPFSQSHPTTCPTSRLTCINGGFIREDDCQPILSTCTKAEFGLTTKCSCPPGFYGSQCQFGSRMCPPGTVYSDQALSGVGTQFAECQLEYAKTLDNILFRLRDHLVHVSIDVAAKTVEFSLLTRSIRSGRCGHSIKLLTLLGQECEISKPTSESATRILTCSKKTIVTCNKVPEDINGCPAIVGKLNIDFWQSTLGHLKFTFEPDGPGKFKLSLPLAGVPLLGSLHLRGSCKAGSCIKPYLEINRVNMDNVKLHQIEPETSFIALAISCVTISLTMALCLVGAVVYVISETSTFSPKISIAIKNTCSRSKESVSPLLQELEPFRGIFWHSLSYRLQNIYLARRHSVILHPSSGLISGAQLVALIGRSGCGKSTFLDLLSGVYKPGIIAGRIGLIGAETTLGYVTQNDTLLPSLTVWETVSFAAKTRISFFTSYDDLYSHIANVLFEFGLISLAGSVVSGLSGGEKRRLTLATSLVLQNDVLLLDEPTTGLDSVNALSIVRILRKRALTHSTLVIMTIHQPSPDLLPLFDRVLLMGNCGRMIFNGTPDAAIQFISRHTSMAPVSGENPFEFMLEALDDGLNMDRMHREFEEDQETVLSMISAMTLVCRKAPSRCSPFWAQVRRLCKRHFRNCARSSNHLLLYYAVTVVVALALGGAFFKLDNRFSSGGVSRFGLFSCSCLFISLISLSSMDLFFSERIIQRRECPSAYSCGAFWVAKLMTDVIPFRLLPALIFALITYIMAGLQPTLFKFLTFTLIIILTSMAAGASTLLISLMTNNQRHANLIAFIYYLLNLFFGSTLISRNNPRTFGAFRYCCFFSFAIEAMSSCEFNGLHVIFDSAILKGDSLPIDGEQFLLQSGIDPSNMLLTLLGLVLFIMTLYGLGFIAVYLDPYGQRRHAAWIKPAKRRFKSN</sequence>
<evidence type="ECO:0000259" key="11">
    <source>
        <dbReference type="PROSITE" id="PS50893"/>
    </source>
</evidence>
<feature type="transmembrane region" description="Helical" evidence="9">
    <location>
        <begin position="675"/>
        <end position="695"/>
    </location>
</feature>
<dbReference type="PANTHER" id="PTHR48041:SF2">
    <property type="entry name" value="ATP-DEPENDENT PERMEASE-RELATED"/>
    <property type="match status" value="1"/>
</dbReference>
<feature type="transmembrane region" description="Helical" evidence="9">
    <location>
        <begin position="762"/>
        <end position="779"/>
    </location>
</feature>
<keyword evidence="6 9" id="KW-1133">Transmembrane helix</keyword>
<dbReference type="PROSITE" id="PS00211">
    <property type="entry name" value="ABC_TRANSPORTER_1"/>
    <property type="match status" value="1"/>
</dbReference>
<feature type="transmembrane region" description="Helical" evidence="9">
    <location>
        <begin position="899"/>
        <end position="923"/>
    </location>
</feature>
<keyword evidence="4" id="KW-0547">Nucleotide-binding</keyword>
<dbReference type="EMBL" id="HACM01011203">
    <property type="protein sequence ID" value="CRZ11645.1"/>
    <property type="molecule type" value="Transcribed_RNA"/>
</dbReference>
<dbReference type="GO" id="GO:0016020">
    <property type="term" value="C:membrane"/>
    <property type="evidence" value="ECO:0007669"/>
    <property type="project" value="UniProtKB-SubCell"/>
</dbReference>
<dbReference type="PROSITE" id="PS50893">
    <property type="entry name" value="ABC_TRANSPORTER_2"/>
    <property type="match status" value="1"/>
</dbReference>
<evidence type="ECO:0000256" key="9">
    <source>
        <dbReference type="SAM" id="Phobius"/>
    </source>
</evidence>
<dbReference type="Pfam" id="PF01061">
    <property type="entry name" value="ABC2_membrane"/>
    <property type="match status" value="1"/>
</dbReference>
<dbReference type="SUPFAM" id="SSF52540">
    <property type="entry name" value="P-loop containing nucleoside triphosphate hydrolases"/>
    <property type="match status" value="1"/>
</dbReference>
<keyword evidence="2" id="KW-0813">Transport</keyword>
<keyword evidence="8" id="KW-1015">Disulfide bond</keyword>
<proteinExistence type="predicted"/>
<evidence type="ECO:0000259" key="10">
    <source>
        <dbReference type="PROSITE" id="PS50026"/>
    </source>
</evidence>
<feature type="domain" description="ABC transporter" evidence="11">
    <location>
        <begin position="369"/>
        <end position="598"/>
    </location>
</feature>
<feature type="transmembrane region" description="Helical" evidence="9">
    <location>
        <begin position="818"/>
        <end position="836"/>
    </location>
</feature>
<dbReference type="InterPro" id="IPR003439">
    <property type="entry name" value="ABC_transporter-like_ATP-bd"/>
</dbReference>
<evidence type="ECO:0000313" key="12">
    <source>
        <dbReference type="EMBL" id="CRZ11645.1"/>
    </source>
</evidence>
<feature type="domain" description="EGF-like" evidence="10">
    <location>
        <begin position="61"/>
        <end position="95"/>
    </location>
</feature>
<dbReference type="InterPro" id="IPR000742">
    <property type="entry name" value="EGF"/>
</dbReference>
<dbReference type="PANTHER" id="PTHR48041">
    <property type="entry name" value="ABC TRANSPORTER G FAMILY MEMBER 28"/>
    <property type="match status" value="1"/>
</dbReference>
<dbReference type="SMART" id="SM00382">
    <property type="entry name" value="AAA"/>
    <property type="match status" value="1"/>
</dbReference>
<accession>A0A0H5RBP4</accession>
<evidence type="ECO:0000256" key="6">
    <source>
        <dbReference type="ARBA" id="ARBA00022989"/>
    </source>
</evidence>
<evidence type="ECO:0000256" key="2">
    <source>
        <dbReference type="ARBA" id="ARBA00022448"/>
    </source>
</evidence>
<keyword evidence="3 9" id="KW-0812">Transmembrane</keyword>
<dbReference type="Gene3D" id="3.40.50.300">
    <property type="entry name" value="P-loop containing nucleotide triphosphate hydrolases"/>
    <property type="match status" value="1"/>
</dbReference>
<comment type="caution">
    <text evidence="8">Lacks conserved residue(s) required for the propagation of feature annotation.</text>
</comment>
<evidence type="ECO:0000256" key="4">
    <source>
        <dbReference type="ARBA" id="ARBA00022741"/>
    </source>
</evidence>
<evidence type="ECO:0000256" key="8">
    <source>
        <dbReference type="PROSITE-ProRule" id="PRU00076"/>
    </source>
</evidence>
<dbReference type="GO" id="GO:0005524">
    <property type="term" value="F:ATP binding"/>
    <property type="evidence" value="ECO:0007669"/>
    <property type="project" value="UniProtKB-KW"/>
</dbReference>
<evidence type="ECO:0000256" key="7">
    <source>
        <dbReference type="ARBA" id="ARBA00023136"/>
    </source>
</evidence>
<protein>
    <recommendedName>
        <fullName evidence="13">ABC transporter domain-containing protein</fullName>
    </recommendedName>
</protein>
<name>A0A0H5RBP4_9EUKA</name>